<sequence>MRFAVNHCFGHLLTPEYSQSSPYVTLPNTSMRLLLSKLSRIGEFLKTLV</sequence>
<proteinExistence type="predicted"/>
<dbReference type="HOGENOM" id="CLU_204610_0_0_6"/>
<evidence type="ECO:0000313" key="2">
    <source>
        <dbReference type="Proteomes" id="UP000002514"/>
    </source>
</evidence>
<accession>Q7NAA4</accession>
<dbReference type="Proteomes" id="UP000002514">
    <property type="component" value="Chromosome"/>
</dbReference>
<keyword evidence="2" id="KW-1185">Reference proteome</keyword>
<reference evidence="2" key="1">
    <citation type="journal article" date="2003" name="Nat. Biotechnol.">
        <title>The genome sequence of the entomopathogenic bacterium Photorhabdus luminescens.</title>
        <authorList>
            <person name="Duchaud E."/>
            <person name="Rusniok C."/>
            <person name="Frangeul L."/>
            <person name="Buchrieser C."/>
            <person name="Givaudan A."/>
            <person name="Taourit S."/>
            <person name="Bocs S."/>
            <person name="Boursaux-Eude C."/>
            <person name="Chandler M."/>
            <person name="Charles J.-F."/>
            <person name="Dassa E."/>
            <person name="Derose R."/>
            <person name="Derzelle S."/>
            <person name="Freyssinet G."/>
            <person name="Gaudriault S."/>
            <person name="Medigue C."/>
            <person name="Lanois A."/>
            <person name="Powell K."/>
            <person name="Siguier P."/>
            <person name="Vincent R."/>
            <person name="Wingate V."/>
            <person name="Zouine M."/>
            <person name="Glaser P."/>
            <person name="Boemare N."/>
            <person name="Danchin A."/>
            <person name="Kunst F."/>
        </authorList>
    </citation>
    <scope>NUCLEOTIDE SEQUENCE [LARGE SCALE GENOMIC DNA]</scope>
    <source>
        <strain evidence="2">DSM 15139 / CIP 105565 / TT01</strain>
    </source>
</reference>
<dbReference type="AlphaFoldDB" id="Q7NAA4"/>
<name>Q7NAA4_PHOLL</name>
<organism evidence="1 2">
    <name type="scientific">Photorhabdus laumondii subsp. laumondii (strain DSM 15139 / CIP 105565 / TT01)</name>
    <name type="common">Photorhabdus luminescens subsp. laumondii</name>
    <dbReference type="NCBI Taxonomy" id="243265"/>
    <lineage>
        <taxon>Bacteria</taxon>
        <taxon>Pseudomonadati</taxon>
        <taxon>Pseudomonadota</taxon>
        <taxon>Gammaproteobacteria</taxon>
        <taxon>Enterobacterales</taxon>
        <taxon>Morganellaceae</taxon>
        <taxon>Photorhabdus</taxon>
    </lineage>
</organism>
<dbReference type="EMBL" id="BX571859">
    <property type="protein sequence ID" value="CAE12325.1"/>
    <property type="molecule type" value="Genomic_DNA"/>
</dbReference>
<dbReference type="KEGG" id="plu:plu0030"/>
<gene>
    <name evidence="1" type="ordered locus">plu0030</name>
</gene>
<protein>
    <submittedName>
        <fullName evidence="1">Photorhabdus luminescens subsp. laumondii TTO1 complete genome segment 1/17</fullName>
    </submittedName>
</protein>
<evidence type="ECO:0000313" key="1">
    <source>
        <dbReference type="EMBL" id="CAE12325.1"/>
    </source>
</evidence>